<gene>
    <name evidence="2" type="ORF">ACFQDD_02090</name>
</gene>
<proteinExistence type="predicted"/>
<feature type="compositionally biased region" description="Basic and acidic residues" evidence="1">
    <location>
        <begin position="37"/>
        <end position="48"/>
    </location>
</feature>
<evidence type="ECO:0000313" key="3">
    <source>
        <dbReference type="Proteomes" id="UP001596274"/>
    </source>
</evidence>
<dbReference type="AlphaFoldDB" id="A0ABD5SYL6"/>
<dbReference type="Proteomes" id="UP001596274">
    <property type="component" value="Unassembled WGS sequence"/>
</dbReference>
<evidence type="ECO:0000256" key="1">
    <source>
        <dbReference type="SAM" id="MobiDB-lite"/>
    </source>
</evidence>
<comment type="caution">
    <text evidence="2">The sequence shown here is derived from an EMBL/GenBank/DDBJ whole genome shotgun (WGS) entry which is preliminary data.</text>
</comment>
<protein>
    <recommendedName>
        <fullName evidence="4">GATA-type domain-containing protein</fullName>
    </recommendedName>
</protein>
<organism evidence="2 3">
    <name type="scientific">Halorubrum pallidum</name>
    <dbReference type="NCBI Taxonomy" id="1526114"/>
    <lineage>
        <taxon>Archaea</taxon>
        <taxon>Methanobacteriati</taxon>
        <taxon>Methanobacteriota</taxon>
        <taxon>Stenosarchaea group</taxon>
        <taxon>Halobacteria</taxon>
        <taxon>Halobacteriales</taxon>
        <taxon>Haloferacaceae</taxon>
        <taxon>Halorubrum</taxon>
    </lineage>
</organism>
<evidence type="ECO:0008006" key="4">
    <source>
        <dbReference type="Google" id="ProtNLM"/>
    </source>
</evidence>
<accession>A0ABD5SYL6</accession>
<feature type="non-terminal residue" evidence="2">
    <location>
        <position position="1"/>
    </location>
</feature>
<name>A0ABD5SYL6_9EURY</name>
<keyword evidence="3" id="KW-1185">Reference proteome</keyword>
<sequence>SPRRVGSARWDRRDSGRPAGRVVVMVRVSNPLTTDLTRVDPDDVEQPRPPDPQIRAPADLIAVETGCGGCGCRWVAEYDVPEGSTICGFCGVMRGYVGRNAKLSEFSDDHDNGPETISYAWAGTSPIPDWGTVLDHTRLLVQIDPNASYVDELSELLSQDCPYEVDVYLRTARDRLLSDDSESS</sequence>
<feature type="region of interest" description="Disordered" evidence="1">
    <location>
        <begin position="34"/>
        <end position="54"/>
    </location>
</feature>
<dbReference type="EMBL" id="JBHSWT010000043">
    <property type="protein sequence ID" value="MFC6770326.1"/>
    <property type="molecule type" value="Genomic_DNA"/>
</dbReference>
<reference evidence="2 3" key="1">
    <citation type="journal article" date="2019" name="Int. J. Syst. Evol. Microbiol.">
        <title>The Global Catalogue of Microorganisms (GCM) 10K type strain sequencing project: providing services to taxonomists for standard genome sequencing and annotation.</title>
        <authorList>
            <consortium name="The Broad Institute Genomics Platform"/>
            <consortium name="The Broad Institute Genome Sequencing Center for Infectious Disease"/>
            <person name="Wu L."/>
            <person name="Ma J."/>
        </authorList>
    </citation>
    <scope>NUCLEOTIDE SEQUENCE [LARGE SCALE GENOMIC DNA]</scope>
    <source>
        <strain evidence="2 3">PJ61</strain>
    </source>
</reference>
<evidence type="ECO:0000313" key="2">
    <source>
        <dbReference type="EMBL" id="MFC6770326.1"/>
    </source>
</evidence>